<keyword evidence="9 10" id="KW-0131">Cell cycle</keyword>
<evidence type="ECO:0000256" key="8">
    <source>
        <dbReference type="ARBA" id="ARBA00023136"/>
    </source>
</evidence>
<feature type="transmembrane region" description="Helical" evidence="11">
    <location>
        <begin position="162"/>
        <end position="185"/>
    </location>
</feature>
<dbReference type="eggNOG" id="COG2177">
    <property type="taxonomic scope" value="Bacteria"/>
</dbReference>
<dbReference type="Gene3D" id="3.30.70.3040">
    <property type="match status" value="1"/>
</dbReference>
<dbReference type="RefSeq" id="WP_004368475.1">
    <property type="nucleotide sequence ID" value="NZ_GL833118.1"/>
</dbReference>
<feature type="transmembrane region" description="Helical" evidence="11">
    <location>
        <begin position="12"/>
        <end position="38"/>
    </location>
</feature>
<feature type="transmembrane region" description="Helical" evidence="11">
    <location>
        <begin position="217"/>
        <end position="240"/>
    </location>
</feature>
<dbReference type="InterPro" id="IPR040690">
    <property type="entry name" value="FtsX_ECD"/>
</dbReference>
<feature type="domain" description="ABC3 transporter permease C-terminal" evidence="12">
    <location>
        <begin position="168"/>
        <end position="285"/>
    </location>
</feature>
<sequence>MGKKRKKTGSRYGLQGVTLCISIALVLILLGMIVFSVLTARNLSASIKENLLVTMVLQEDITNPEARQICKTLRTKSYINSIEYLSKEQVLRTQSKLMGADPSEFIGSNPYLGFIELRMNADYANSDSLRWIVKELKKYPKVGEVTYQQDLMDSVNENLSKVSFVLLILAVLLTFVSFTLINNTIRLSVYARRFSIHTMKLVGASWSFIRGPFIRRAVCFGLIASVLAVLVLSGCFYGLYRYTPDILNVATWEVLTVTVASVFVFGMVITGTCASISVNKFLKMTAGELYKI</sequence>
<dbReference type="STRING" id="28134.SAMN05444288_1675"/>
<keyword evidence="5 10" id="KW-0132">Cell division</keyword>
<dbReference type="Proteomes" id="UP000005580">
    <property type="component" value="Unassembled WGS sequence"/>
</dbReference>
<evidence type="ECO:0000256" key="11">
    <source>
        <dbReference type="SAM" id="Phobius"/>
    </source>
</evidence>
<evidence type="ECO:0000256" key="4">
    <source>
        <dbReference type="ARBA" id="ARBA00022475"/>
    </source>
</evidence>
<dbReference type="GO" id="GO:0005886">
    <property type="term" value="C:plasma membrane"/>
    <property type="evidence" value="ECO:0007669"/>
    <property type="project" value="UniProtKB-SubCell"/>
</dbReference>
<evidence type="ECO:0000256" key="1">
    <source>
        <dbReference type="ARBA" id="ARBA00004651"/>
    </source>
</evidence>
<dbReference type="GO" id="GO:0051301">
    <property type="term" value="P:cell division"/>
    <property type="evidence" value="ECO:0007669"/>
    <property type="project" value="UniProtKB-KW"/>
</dbReference>
<keyword evidence="15" id="KW-1185">Reference proteome</keyword>
<name>E7RPU8_9BACT</name>
<evidence type="ECO:0000256" key="3">
    <source>
        <dbReference type="ARBA" id="ARBA00021907"/>
    </source>
</evidence>
<evidence type="ECO:0000313" key="15">
    <source>
        <dbReference type="Proteomes" id="UP000005580"/>
    </source>
</evidence>
<dbReference type="InterPro" id="IPR003838">
    <property type="entry name" value="ABC3_permease_C"/>
</dbReference>
<dbReference type="PANTHER" id="PTHR47755:SF1">
    <property type="entry name" value="CELL DIVISION PROTEIN FTSX"/>
    <property type="match status" value="1"/>
</dbReference>
<keyword evidence="4 10" id="KW-1003">Cell membrane</keyword>
<accession>E7RPU8</accession>
<comment type="similarity">
    <text evidence="2 10">Belongs to the ABC-4 integral membrane protein family. FtsX subfamily.</text>
</comment>
<keyword evidence="7 11" id="KW-1133">Transmembrane helix</keyword>
<organism evidence="14 15">
    <name type="scientific">Hoylesella oralis ATCC 33269</name>
    <dbReference type="NCBI Taxonomy" id="873533"/>
    <lineage>
        <taxon>Bacteria</taxon>
        <taxon>Pseudomonadati</taxon>
        <taxon>Bacteroidota</taxon>
        <taxon>Bacteroidia</taxon>
        <taxon>Bacteroidales</taxon>
        <taxon>Prevotellaceae</taxon>
        <taxon>Hoylesella</taxon>
    </lineage>
</organism>
<dbReference type="Pfam" id="PF02687">
    <property type="entry name" value="FtsX"/>
    <property type="match status" value="1"/>
</dbReference>
<dbReference type="HOGENOM" id="CLU_073546_3_0_10"/>
<dbReference type="Pfam" id="PF18075">
    <property type="entry name" value="FtsX_ECD"/>
    <property type="match status" value="1"/>
</dbReference>
<evidence type="ECO:0000256" key="10">
    <source>
        <dbReference type="PIRNR" id="PIRNR003097"/>
    </source>
</evidence>
<feature type="transmembrane region" description="Helical" evidence="11">
    <location>
        <begin position="260"/>
        <end position="282"/>
    </location>
</feature>
<comment type="subcellular location">
    <subcellularLocation>
        <location evidence="1">Cell membrane</location>
        <topology evidence="1">Multi-pass membrane protein</topology>
    </subcellularLocation>
</comment>
<protein>
    <recommendedName>
        <fullName evidence="3 10">Cell division protein FtsX</fullName>
    </recommendedName>
</protein>
<dbReference type="PANTHER" id="PTHR47755">
    <property type="entry name" value="CELL DIVISION PROTEIN FTSX"/>
    <property type="match status" value="1"/>
</dbReference>
<dbReference type="InterPro" id="IPR004513">
    <property type="entry name" value="FtsX"/>
</dbReference>
<reference evidence="14" key="1">
    <citation type="submission" date="2011-01" db="EMBL/GenBank/DDBJ databases">
        <authorList>
            <person name="Muzny D."/>
            <person name="Qin X."/>
            <person name="Buhay C."/>
            <person name="Dugan-Rocha S."/>
            <person name="Ding Y."/>
            <person name="Chen G."/>
            <person name="Hawes A."/>
            <person name="Holder M."/>
            <person name="Jhangiani S."/>
            <person name="Johnson A."/>
            <person name="Khan Z."/>
            <person name="Li Z."/>
            <person name="Liu W."/>
            <person name="Liu X."/>
            <person name="Perez L."/>
            <person name="Shen H."/>
            <person name="Wang Q."/>
            <person name="Watt J."/>
            <person name="Xi L."/>
            <person name="Xin Y."/>
            <person name="Zhou J."/>
            <person name="Deng J."/>
            <person name="Jiang H."/>
            <person name="Liu Y."/>
            <person name="Qu J."/>
            <person name="Song X.-Z."/>
            <person name="Zhang L."/>
            <person name="Villasana D."/>
            <person name="Johnson A."/>
            <person name="Liu J."/>
            <person name="Liyanage D."/>
            <person name="Lorensuhewa L."/>
            <person name="Robinson T."/>
            <person name="Song A."/>
            <person name="Song B.-B."/>
            <person name="Dinh H."/>
            <person name="Thornton R."/>
            <person name="Coyle M."/>
            <person name="Francisco L."/>
            <person name="Jackson L."/>
            <person name="Javaid M."/>
            <person name="Korchina V."/>
            <person name="Kovar C."/>
            <person name="Mata R."/>
            <person name="Mathew T."/>
            <person name="Ngo R."/>
            <person name="Nguyen L."/>
            <person name="Nguyen N."/>
            <person name="Okwuonu G."/>
            <person name="Ongeri F."/>
            <person name="Pham C."/>
            <person name="Simmons D."/>
            <person name="Wilczek-Boney K."/>
            <person name="Hale W."/>
            <person name="Jakkamsetti A."/>
            <person name="Pham P."/>
            <person name="Ruth R."/>
            <person name="San Lucas F."/>
            <person name="Warren J."/>
            <person name="Zhang J."/>
            <person name="Zhao Z."/>
            <person name="Zhou C."/>
            <person name="Zhu D."/>
            <person name="Lee S."/>
            <person name="Bess C."/>
            <person name="Blankenburg K."/>
            <person name="Forbes L."/>
            <person name="Fu Q."/>
            <person name="Gubbala S."/>
            <person name="Hirani K."/>
            <person name="Jayaseelan J.C."/>
            <person name="Lara F."/>
            <person name="Munidasa M."/>
            <person name="Palculict T."/>
            <person name="Patil S."/>
            <person name="Pu L.-L."/>
            <person name="Saada N."/>
            <person name="Tang L."/>
            <person name="Weissenberger G."/>
            <person name="Zhu Y."/>
            <person name="Hemphill L."/>
            <person name="Shang Y."/>
            <person name="Youmans B."/>
            <person name="Ayvaz T."/>
            <person name="Ross M."/>
            <person name="Santibanez J."/>
            <person name="Aqrawi P."/>
            <person name="Gross S."/>
            <person name="Joshi V."/>
            <person name="Fowler G."/>
            <person name="Nazareth L."/>
            <person name="Reid J."/>
            <person name="Worley K."/>
            <person name="Petrosino J."/>
            <person name="Highlander S."/>
            <person name="Gibbs R."/>
        </authorList>
    </citation>
    <scope>NUCLEOTIDE SEQUENCE [LARGE SCALE GENOMIC DNA]</scope>
    <source>
        <strain evidence="14">ATCC 33269</strain>
    </source>
</reference>
<evidence type="ECO:0000256" key="7">
    <source>
        <dbReference type="ARBA" id="ARBA00022989"/>
    </source>
</evidence>
<gene>
    <name evidence="14" type="primary">ftsX</name>
    <name evidence="14" type="ORF">HMPREF0663_11199</name>
</gene>
<evidence type="ECO:0000313" key="14">
    <source>
        <dbReference type="EMBL" id="EFZ37141.1"/>
    </source>
</evidence>
<evidence type="ECO:0000256" key="5">
    <source>
        <dbReference type="ARBA" id="ARBA00022618"/>
    </source>
</evidence>
<comment type="caution">
    <text evidence="14">The sequence shown here is derived from an EMBL/GenBank/DDBJ whole genome shotgun (WGS) entry which is preliminary data.</text>
</comment>
<dbReference type="AlphaFoldDB" id="E7RPU8"/>
<evidence type="ECO:0000259" key="13">
    <source>
        <dbReference type="Pfam" id="PF18075"/>
    </source>
</evidence>
<feature type="domain" description="FtsX extracellular" evidence="13">
    <location>
        <begin position="53"/>
        <end position="145"/>
    </location>
</feature>
<evidence type="ECO:0000256" key="6">
    <source>
        <dbReference type="ARBA" id="ARBA00022692"/>
    </source>
</evidence>
<evidence type="ECO:0000259" key="12">
    <source>
        <dbReference type="Pfam" id="PF02687"/>
    </source>
</evidence>
<dbReference type="EMBL" id="AEPE02000004">
    <property type="protein sequence ID" value="EFZ37141.1"/>
    <property type="molecule type" value="Genomic_DNA"/>
</dbReference>
<dbReference type="PIRSF" id="PIRSF003097">
    <property type="entry name" value="FtsX"/>
    <property type="match status" value="1"/>
</dbReference>
<proteinExistence type="inferred from homology"/>
<evidence type="ECO:0000256" key="9">
    <source>
        <dbReference type="ARBA" id="ARBA00023306"/>
    </source>
</evidence>
<keyword evidence="6 11" id="KW-0812">Transmembrane</keyword>
<keyword evidence="8 10" id="KW-0472">Membrane</keyword>
<evidence type="ECO:0000256" key="2">
    <source>
        <dbReference type="ARBA" id="ARBA00007379"/>
    </source>
</evidence>